<dbReference type="PANTHER" id="PTHR11058">
    <property type="entry name" value="NADH-UBIQUINONE OXIDOREDUCTASE CHAIN 3"/>
    <property type="match status" value="1"/>
</dbReference>
<dbReference type="Gene3D" id="1.20.58.1610">
    <property type="entry name" value="NADH:ubiquinone/plastoquinone oxidoreductase, chain 3"/>
    <property type="match status" value="1"/>
</dbReference>
<keyword evidence="9" id="KW-0249">Electron transport</keyword>
<keyword evidence="9" id="KW-0520">NAD</keyword>
<evidence type="ECO:0000256" key="5">
    <source>
        <dbReference type="ARBA" id="ARBA00022692"/>
    </source>
</evidence>
<protein>
    <recommendedName>
        <fullName evidence="3 9">NADH-ubiquinone oxidoreductase chain 3</fullName>
        <ecNumber evidence="9">7.1.1.2</ecNumber>
    </recommendedName>
</protein>
<dbReference type="InterPro" id="IPR038430">
    <property type="entry name" value="NDAH_ubi_oxred_su3_sf"/>
</dbReference>
<evidence type="ECO:0000256" key="1">
    <source>
        <dbReference type="ARBA" id="ARBA00004370"/>
    </source>
</evidence>
<reference evidence="10" key="1">
    <citation type="journal article" date="2013" name="Genome Biol. Evol.">
        <title>Deep Sequencing of Mixed Total DNA without Barcodes Allows Efficient Assembly of Highly Plastic Ascidian Mitochondrial Genomes.</title>
        <authorList>
            <person name="Rubinstein N."/>
            <person name="Feldstein T."/>
            <person name="Shenkar N."/>
            <person name="Botero Castro F."/>
            <person name="Griggio F."/>
            <person name="Mastrototaro F."/>
            <person name="Delsuc F."/>
            <person name="Douzery E.J.P."/>
            <person name="Gissi C."/>
            <person name="Huchon D."/>
        </authorList>
    </citation>
    <scope>NUCLEOTIDE SEQUENCE</scope>
    <source>
        <tissue evidence="10">Gonad</tissue>
    </source>
</reference>
<feature type="transmembrane region" description="Helical" evidence="9">
    <location>
        <begin position="70"/>
        <end position="93"/>
    </location>
</feature>
<comment type="function">
    <text evidence="9">Core subunit of the mitochondrial membrane respiratory chain NADH dehydrogenase (Complex I) which catalyzes electron transfer from NADH through the respiratory chain, using ubiquinone as an electron acceptor. Essential for the catalytic activity of complex I.</text>
</comment>
<evidence type="ECO:0000256" key="8">
    <source>
        <dbReference type="ARBA" id="ARBA00049551"/>
    </source>
</evidence>
<dbReference type="EMBL" id="HF548558">
    <property type="protein sequence ID" value="CCO25771.1"/>
    <property type="molecule type" value="Genomic_DNA"/>
</dbReference>
<keyword evidence="5 9" id="KW-0812">Transmembrane</keyword>
<keyword evidence="9" id="KW-1278">Translocase</keyword>
<evidence type="ECO:0000256" key="3">
    <source>
        <dbReference type="ARBA" id="ARBA00021007"/>
    </source>
</evidence>
<feature type="transmembrane region" description="Helical" evidence="9">
    <location>
        <begin position="100"/>
        <end position="119"/>
    </location>
</feature>
<name>S0DFE3_HALSF</name>
<dbReference type="EC" id="7.1.1.2" evidence="9"/>
<evidence type="ECO:0000256" key="7">
    <source>
        <dbReference type="ARBA" id="ARBA00023136"/>
    </source>
</evidence>
<keyword evidence="9" id="KW-0830">Ubiquinone</keyword>
<feature type="transmembrane region" description="Helical" evidence="9">
    <location>
        <begin position="7"/>
        <end position="37"/>
    </location>
</feature>
<keyword evidence="7 9" id="KW-0472">Membrane</keyword>
<comment type="similarity">
    <text evidence="2 9">Belongs to the complex I subunit 3 family.</text>
</comment>
<evidence type="ECO:0000256" key="4">
    <source>
        <dbReference type="ARBA" id="ARBA00022448"/>
    </source>
</evidence>
<comment type="catalytic activity">
    <reaction evidence="8 9">
        <text>a ubiquinone + NADH + 5 H(+)(in) = a ubiquinol + NAD(+) + 4 H(+)(out)</text>
        <dbReference type="Rhea" id="RHEA:29091"/>
        <dbReference type="Rhea" id="RHEA-COMP:9565"/>
        <dbReference type="Rhea" id="RHEA-COMP:9566"/>
        <dbReference type="ChEBI" id="CHEBI:15378"/>
        <dbReference type="ChEBI" id="CHEBI:16389"/>
        <dbReference type="ChEBI" id="CHEBI:17976"/>
        <dbReference type="ChEBI" id="CHEBI:57540"/>
        <dbReference type="ChEBI" id="CHEBI:57945"/>
        <dbReference type="EC" id="7.1.1.2"/>
    </reaction>
</comment>
<proteinExistence type="inferred from homology"/>
<evidence type="ECO:0000313" key="10">
    <source>
        <dbReference type="EMBL" id="CCO25771.1"/>
    </source>
</evidence>
<evidence type="ECO:0000256" key="2">
    <source>
        <dbReference type="ARBA" id="ARBA00008472"/>
    </source>
</evidence>
<dbReference type="AlphaFoldDB" id="S0DFE3"/>
<geneLocation type="mitochondrion" evidence="10"/>
<dbReference type="Pfam" id="PF00507">
    <property type="entry name" value="Oxidored_q4"/>
    <property type="match status" value="1"/>
</dbReference>
<sequence length="128" mass="14036">MFFSFSFFFLVMFVSGVWGFVFLVFLICGLLCLIGIFSLGGDTVFYNLGEGVDYECGFESLYSKGGGFSLQFYIVGLSFLLFDLEISLFLPLVGVLPTGGVFFVVGVVFLLILLLGYLFELGAGALSW</sequence>
<keyword evidence="9" id="KW-0679">Respiratory chain</keyword>
<dbReference type="GO" id="GO:0031966">
    <property type="term" value="C:mitochondrial membrane"/>
    <property type="evidence" value="ECO:0007669"/>
    <property type="project" value="UniProtKB-SubCell"/>
</dbReference>
<gene>
    <name evidence="10" type="primary">nad3</name>
</gene>
<keyword evidence="9 10" id="KW-0496">Mitochondrion</keyword>
<accession>S0DFE3</accession>
<dbReference type="GO" id="GO:0008137">
    <property type="term" value="F:NADH dehydrogenase (ubiquinone) activity"/>
    <property type="evidence" value="ECO:0007669"/>
    <property type="project" value="UniProtKB-UniRule"/>
</dbReference>
<keyword evidence="4 9" id="KW-0813">Transport</keyword>
<dbReference type="GO" id="GO:0030964">
    <property type="term" value="C:NADH dehydrogenase complex"/>
    <property type="evidence" value="ECO:0007669"/>
    <property type="project" value="TreeGrafter"/>
</dbReference>
<evidence type="ECO:0000256" key="9">
    <source>
        <dbReference type="RuleBase" id="RU003640"/>
    </source>
</evidence>
<dbReference type="PANTHER" id="PTHR11058:SF9">
    <property type="entry name" value="NADH-UBIQUINONE OXIDOREDUCTASE CHAIN 3"/>
    <property type="match status" value="1"/>
</dbReference>
<keyword evidence="6 9" id="KW-1133">Transmembrane helix</keyword>
<comment type="subcellular location">
    <subcellularLocation>
        <location evidence="1">Membrane</location>
    </subcellularLocation>
    <subcellularLocation>
        <location evidence="9">Mitochondrion membrane</location>
        <topology evidence="9">Multi-pass membrane protein</topology>
    </subcellularLocation>
</comment>
<organism evidence="10">
    <name type="scientific">Halocynthia spinosa</name>
    <name type="common">Spiny ascidian</name>
    <dbReference type="NCBI Taxonomy" id="569430"/>
    <lineage>
        <taxon>Eukaryota</taxon>
        <taxon>Metazoa</taxon>
        <taxon>Chordata</taxon>
        <taxon>Tunicata</taxon>
        <taxon>Ascidiacea</taxon>
        <taxon>Stolidobranchia</taxon>
        <taxon>Pyuridae</taxon>
        <taxon>Halocynthia</taxon>
    </lineage>
</organism>
<evidence type="ECO:0000256" key="6">
    <source>
        <dbReference type="ARBA" id="ARBA00022989"/>
    </source>
</evidence>
<dbReference type="InterPro" id="IPR000440">
    <property type="entry name" value="NADH_UbQ/plastoQ_OxRdtase_su3"/>
</dbReference>